<keyword evidence="4" id="KW-0807">Transducer</keyword>
<dbReference type="PROSITE" id="PS50885">
    <property type="entry name" value="HAMP"/>
    <property type="match status" value="2"/>
</dbReference>
<dbReference type="GO" id="GO:0006935">
    <property type="term" value="P:chemotaxis"/>
    <property type="evidence" value="ECO:0007669"/>
    <property type="project" value="UniProtKB-KW"/>
</dbReference>
<reference evidence="12" key="1">
    <citation type="submission" date="2017-01" db="EMBL/GenBank/DDBJ databases">
        <authorList>
            <person name="Varghese N."/>
            <person name="Submissions S."/>
        </authorList>
    </citation>
    <scope>NUCLEOTIDE SEQUENCE [LARGE SCALE GENOMIC DNA]</scope>
    <source>
        <strain evidence="12">DSM 29430</strain>
    </source>
</reference>
<feature type="domain" description="T-SNARE coiled-coil homology" evidence="9">
    <location>
        <begin position="715"/>
        <end position="777"/>
    </location>
</feature>
<dbReference type="STRING" id="633194.SAMN05421759_105118"/>
<dbReference type="InterPro" id="IPR003660">
    <property type="entry name" value="HAMP_dom"/>
</dbReference>
<feature type="domain" description="HAMP" evidence="10">
    <location>
        <begin position="192"/>
        <end position="245"/>
    </location>
</feature>
<evidence type="ECO:0000313" key="12">
    <source>
        <dbReference type="Proteomes" id="UP000186684"/>
    </source>
</evidence>
<comment type="subcellular location">
    <subcellularLocation>
        <location evidence="1">Membrane</location>
    </subcellularLocation>
</comment>
<dbReference type="Proteomes" id="UP000186684">
    <property type="component" value="Unassembled WGS sequence"/>
</dbReference>
<dbReference type="PANTHER" id="PTHR43531">
    <property type="entry name" value="PROTEIN ICFG"/>
    <property type="match status" value="1"/>
</dbReference>
<dbReference type="Gene3D" id="6.10.340.10">
    <property type="match status" value="1"/>
</dbReference>
<feature type="coiled-coil region" evidence="5">
    <location>
        <begin position="543"/>
        <end position="605"/>
    </location>
</feature>
<dbReference type="SMART" id="SM00283">
    <property type="entry name" value="MA"/>
    <property type="match status" value="1"/>
</dbReference>
<dbReference type="PANTHER" id="PTHR43531:SF11">
    <property type="entry name" value="METHYL-ACCEPTING CHEMOTAXIS PROTEIN 3"/>
    <property type="match status" value="1"/>
</dbReference>
<feature type="compositionally biased region" description="Low complexity" evidence="6">
    <location>
        <begin position="821"/>
        <end position="832"/>
    </location>
</feature>
<dbReference type="PROSITE" id="PS50111">
    <property type="entry name" value="CHEMOTAXIS_TRANSDUC_2"/>
    <property type="match status" value="1"/>
</dbReference>
<comment type="similarity">
    <text evidence="3">Belongs to the methyl-accepting chemotaxis (MCP) protein family.</text>
</comment>
<dbReference type="Gene3D" id="1.10.287.950">
    <property type="entry name" value="Methyl-accepting chemotaxis protein"/>
    <property type="match status" value="1"/>
</dbReference>
<dbReference type="FunFam" id="1.10.287.950:FF:000001">
    <property type="entry name" value="Methyl-accepting chemotaxis sensory transducer"/>
    <property type="match status" value="1"/>
</dbReference>
<evidence type="ECO:0000256" key="1">
    <source>
        <dbReference type="ARBA" id="ARBA00004370"/>
    </source>
</evidence>
<evidence type="ECO:0000313" key="11">
    <source>
        <dbReference type="EMBL" id="SIS88715.1"/>
    </source>
</evidence>
<dbReference type="RefSeq" id="WP_083950563.1">
    <property type="nucleotide sequence ID" value="NZ_FTOQ01000005.1"/>
</dbReference>
<dbReference type="SMART" id="SM00304">
    <property type="entry name" value="HAMP"/>
    <property type="match status" value="2"/>
</dbReference>
<proteinExistence type="inferred from homology"/>
<feature type="transmembrane region" description="Helical" evidence="7">
    <location>
        <begin position="171"/>
        <end position="190"/>
    </location>
</feature>
<keyword evidence="2" id="KW-0145">Chemotaxis</keyword>
<dbReference type="InterPro" id="IPR004089">
    <property type="entry name" value="MCPsignal_dom"/>
</dbReference>
<sequence>MAARSVLNIHSVFLKLAAMIVLSILTTVAVITFVSARGFDTVIASSVDSKALTETRMLAGPIAGAVRFGKLDTLGDQIETFLADSNGAAVAVDIFNAEMTSILHSGDAPPAAAFDLARRAMEERTLLQDKAAMLTAQPLYFGQDQALVGVVVTSWSIAPLQAMTREILNRALLVAGLVSIVAVSLAAFAIHRLAARPLKAAQQDIARLQAKDFAFEPDGAGRRDEFGRLAHAIDALRHALQEGEINNRQSAFKSAALEKTSVALMILDENFNITQISGQLADLFDKHHDGLKKLRPVFDRHKIVGMNIDDIHPQGEMRSRMRNMGESSIGSVAKLDDSRISIVARAVFDEDGNIPGYIVEWEDVTPIWRKEALINTIDDIQMMAEFNMEGVCTVMNARFGECVGATDPATQGLTRLLAPMVAETGRSVDAIVQDLKEGRPLVGHLRIAGAADDRIVDGSLSCIRDKDGTGLSFLLLGSDITEQERALDVAREEREAAEIEKTEVVEALGVGLRTLSDGDLTAKIAKPFPGRYEQLRSDFNLTAEKLAVALRGIAENAENIRNESGDITNTADSLSRRTESTAATLEQTAAALDELTNALKSAAEGAAQADTVVKGAHRKAEASGEVVIQTVSAMDAIAQSSDQITSIIRVIDDIAFQTNLLALNAGVEAARAGDAGRGFAVVASEVRALAQRSSEAAREINGLIADSGGQVKKGVELVGQTGEALQDIVASVTEIAGLVSEIAASAQSQSLSLEEINASVNKLDQSTQQNAARLEETTAASEALRNDAVSLVQTLSHFRTGAGPDGERDKRPARPQPSAPAAPIAAVTPMAAAGGGRSMPAAPSLSGDAAKWVDF</sequence>
<protein>
    <submittedName>
        <fullName evidence="11">Methyl-accepting chemotaxis protein</fullName>
    </submittedName>
</protein>
<feature type="region of interest" description="Disordered" evidence="6">
    <location>
        <begin position="798"/>
        <end position="855"/>
    </location>
</feature>
<evidence type="ECO:0000256" key="7">
    <source>
        <dbReference type="SAM" id="Phobius"/>
    </source>
</evidence>
<dbReference type="EMBL" id="FTOQ01000005">
    <property type="protein sequence ID" value="SIS88715.1"/>
    <property type="molecule type" value="Genomic_DNA"/>
</dbReference>
<keyword evidence="7" id="KW-1133">Transmembrane helix</keyword>
<dbReference type="SUPFAM" id="SSF158472">
    <property type="entry name" value="HAMP domain-like"/>
    <property type="match status" value="1"/>
</dbReference>
<keyword evidence="7" id="KW-0812">Transmembrane</keyword>
<feature type="transmembrane region" description="Helical" evidence="7">
    <location>
        <begin position="12"/>
        <end position="34"/>
    </location>
</feature>
<dbReference type="Pfam" id="PF00015">
    <property type="entry name" value="MCPsignal"/>
    <property type="match status" value="1"/>
</dbReference>
<dbReference type="SUPFAM" id="SSF58104">
    <property type="entry name" value="Methyl-accepting chemotaxis protein (MCP) signaling domain"/>
    <property type="match status" value="1"/>
</dbReference>
<dbReference type="InterPro" id="IPR000727">
    <property type="entry name" value="T_SNARE_dom"/>
</dbReference>
<keyword evidence="7" id="KW-0472">Membrane</keyword>
<name>A0A1N7MRF1_9RHOB</name>
<dbReference type="GO" id="GO:0016020">
    <property type="term" value="C:membrane"/>
    <property type="evidence" value="ECO:0007669"/>
    <property type="project" value="UniProtKB-SubCell"/>
</dbReference>
<feature type="domain" description="HAMP" evidence="10">
    <location>
        <begin position="505"/>
        <end position="551"/>
    </location>
</feature>
<evidence type="ECO:0000256" key="6">
    <source>
        <dbReference type="SAM" id="MobiDB-lite"/>
    </source>
</evidence>
<evidence type="ECO:0000259" key="10">
    <source>
        <dbReference type="PROSITE" id="PS50885"/>
    </source>
</evidence>
<dbReference type="GO" id="GO:0007165">
    <property type="term" value="P:signal transduction"/>
    <property type="evidence" value="ECO:0007669"/>
    <property type="project" value="UniProtKB-KW"/>
</dbReference>
<feature type="coiled-coil region" evidence="5">
    <location>
        <begin position="480"/>
        <end position="507"/>
    </location>
</feature>
<evidence type="ECO:0000256" key="5">
    <source>
        <dbReference type="SAM" id="Coils"/>
    </source>
</evidence>
<dbReference type="GO" id="GO:0004888">
    <property type="term" value="F:transmembrane signaling receptor activity"/>
    <property type="evidence" value="ECO:0007669"/>
    <property type="project" value="InterPro"/>
</dbReference>
<evidence type="ECO:0000256" key="2">
    <source>
        <dbReference type="ARBA" id="ARBA00022500"/>
    </source>
</evidence>
<evidence type="ECO:0000256" key="4">
    <source>
        <dbReference type="PROSITE-ProRule" id="PRU00284"/>
    </source>
</evidence>
<evidence type="ECO:0000259" key="9">
    <source>
        <dbReference type="PROSITE" id="PS50192"/>
    </source>
</evidence>
<feature type="domain" description="Methyl-accepting transducer" evidence="8">
    <location>
        <begin position="556"/>
        <end position="785"/>
    </location>
</feature>
<organism evidence="11 12">
    <name type="scientific">Roseivivax lentus</name>
    <dbReference type="NCBI Taxonomy" id="633194"/>
    <lineage>
        <taxon>Bacteria</taxon>
        <taxon>Pseudomonadati</taxon>
        <taxon>Pseudomonadota</taxon>
        <taxon>Alphaproteobacteria</taxon>
        <taxon>Rhodobacterales</taxon>
        <taxon>Roseobacteraceae</taxon>
        <taxon>Roseivivax</taxon>
    </lineage>
</organism>
<accession>A0A1N7MRF1</accession>
<dbReference type="AlphaFoldDB" id="A0A1N7MRF1"/>
<keyword evidence="5" id="KW-0175">Coiled coil</keyword>
<dbReference type="CDD" id="cd11386">
    <property type="entry name" value="MCP_signal"/>
    <property type="match status" value="1"/>
</dbReference>
<evidence type="ECO:0000259" key="8">
    <source>
        <dbReference type="PROSITE" id="PS50111"/>
    </source>
</evidence>
<dbReference type="PRINTS" id="PR00260">
    <property type="entry name" value="CHEMTRNSDUCR"/>
</dbReference>
<keyword evidence="12" id="KW-1185">Reference proteome</keyword>
<dbReference type="InterPro" id="IPR051310">
    <property type="entry name" value="MCP_chemotaxis"/>
</dbReference>
<dbReference type="PROSITE" id="PS50192">
    <property type="entry name" value="T_SNARE"/>
    <property type="match status" value="1"/>
</dbReference>
<dbReference type="InterPro" id="IPR004090">
    <property type="entry name" value="Chemotax_Me-accpt_rcpt"/>
</dbReference>
<dbReference type="Gene3D" id="3.30.450.20">
    <property type="entry name" value="PAS domain"/>
    <property type="match status" value="2"/>
</dbReference>
<gene>
    <name evidence="11" type="ORF">SAMN05421759_105118</name>
</gene>
<evidence type="ECO:0000256" key="3">
    <source>
        <dbReference type="ARBA" id="ARBA00029447"/>
    </source>
</evidence>